<dbReference type="EMBL" id="FLQU01000176">
    <property type="protein sequence ID" value="SBS81646.1"/>
    <property type="molecule type" value="Genomic_DNA"/>
</dbReference>
<evidence type="ECO:0000256" key="1">
    <source>
        <dbReference type="SAM" id="Coils"/>
    </source>
</evidence>
<evidence type="ECO:0000313" key="5">
    <source>
        <dbReference type="Proteomes" id="UP000078560"/>
    </source>
</evidence>
<protein>
    <submittedName>
        <fullName evidence="2">Uncharacterized protein</fullName>
    </submittedName>
</protein>
<dbReference type="Proteomes" id="UP000078546">
    <property type="component" value="Unassembled WGS sequence"/>
</dbReference>
<reference evidence="4 5" key="2">
    <citation type="submission" date="2016-05" db="EMBL/GenBank/DDBJ databases">
        <authorList>
            <person name="Naeem Raeece"/>
        </authorList>
    </citation>
    <scope>NUCLEOTIDE SEQUENCE [LARGE SCALE GENOMIC DNA]</scope>
</reference>
<evidence type="ECO:0000313" key="2">
    <source>
        <dbReference type="EMBL" id="SBS81646.1"/>
    </source>
</evidence>
<reference evidence="2" key="1">
    <citation type="submission" date="2016-05" db="EMBL/GenBank/DDBJ databases">
        <authorList>
            <person name="Lavstsen T."/>
            <person name="Jespersen J.S."/>
        </authorList>
    </citation>
    <scope>NUCLEOTIDE SEQUENCE [LARGE SCALE GENOMIC DNA]</scope>
</reference>
<accession>A0A1A8VM08</accession>
<evidence type="ECO:0000313" key="4">
    <source>
        <dbReference type="Proteomes" id="UP000078546"/>
    </source>
</evidence>
<name>A0A1A8VM08_PLAOA</name>
<evidence type="ECO:0000313" key="3">
    <source>
        <dbReference type="EMBL" id="SBS84306.1"/>
    </source>
</evidence>
<keyword evidence="1" id="KW-0175">Coiled coil</keyword>
<organism evidence="2 5">
    <name type="scientific">Plasmodium ovale curtisi</name>
    <dbReference type="NCBI Taxonomy" id="864141"/>
    <lineage>
        <taxon>Eukaryota</taxon>
        <taxon>Sar</taxon>
        <taxon>Alveolata</taxon>
        <taxon>Apicomplexa</taxon>
        <taxon>Aconoidasida</taxon>
        <taxon>Haemosporida</taxon>
        <taxon>Plasmodiidae</taxon>
        <taxon>Plasmodium</taxon>
        <taxon>Plasmodium (Plasmodium)</taxon>
    </lineage>
</organism>
<dbReference type="Proteomes" id="UP000078560">
    <property type="component" value="Unassembled WGS sequence"/>
</dbReference>
<feature type="coiled-coil region" evidence="1">
    <location>
        <begin position="84"/>
        <end position="111"/>
    </location>
</feature>
<dbReference type="EMBL" id="FLQV01000190">
    <property type="protein sequence ID" value="SBS84306.1"/>
    <property type="molecule type" value="Genomic_DNA"/>
</dbReference>
<proteinExistence type="predicted"/>
<gene>
    <name evidence="3" type="ORF">POVCU1_010490</name>
    <name evidence="2" type="ORF">POVCU2_0011310</name>
</gene>
<dbReference type="AlphaFoldDB" id="A0A1A8VM08"/>
<sequence>MSKTNLWKKSNVHDSHELQKSWNNPTFSDSDDYGEGFPIVVNKEGKFYKKLYAFIESKATYINLILRLKCEDEKENSAPKGKYLKANKKSLQEEKEDRENALNLIREIVKSKFPKRSDEQIDLYLKELTSNSPQYICTHVWLHTYGHDSSGYIHMNVYITSFNTSILPYFPTSEDPPRENCSLHDTLFQRNEKKMFVKHNLISYILNFVDCKTLIKFKECSKIDNEMVSLYLRKILYTLSFKDNEIKTNIHYWRNVVDYFFFKSGNLKPIERSKYPMIANELEKNKSFCTITKDSMDSNIFISLDYFNENLISSCNHNNPLPHTCNSKNKINGITHFKTDKITIVDFIEEYYKRLTINDDELMWNVCNFRKSPEFLTLLLFEYLKCMLSVLNKYSGICLFKKTEYMVNCGHHISHRIWIQMFYEYGHDSANMEKKKKKIKQNIHNTDNAGDHENDDNNNRTLYLTIADHYKWDA</sequence>